<feature type="compositionally biased region" description="Polar residues" evidence="1">
    <location>
        <begin position="586"/>
        <end position="607"/>
    </location>
</feature>
<feature type="compositionally biased region" description="Low complexity" evidence="1">
    <location>
        <begin position="1104"/>
        <end position="1118"/>
    </location>
</feature>
<dbReference type="InterPro" id="IPR011047">
    <property type="entry name" value="Quinoprotein_ADH-like_sf"/>
</dbReference>
<feature type="region of interest" description="Disordered" evidence="1">
    <location>
        <begin position="586"/>
        <end position="632"/>
    </location>
</feature>
<gene>
    <name evidence="2" type="ORF">AMSG_01124</name>
</gene>
<dbReference type="AlphaFoldDB" id="A0A0L0DJ09"/>
<accession>A0A0L0DJ09</accession>
<dbReference type="SUPFAM" id="SSF50998">
    <property type="entry name" value="Quinoprotein alcohol dehydrogenase-like"/>
    <property type="match status" value="1"/>
</dbReference>
<feature type="region of interest" description="Disordered" evidence="1">
    <location>
        <begin position="525"/>
        <end position="565"/>
    </location>
</feature>
<dbReference type="Proteomes" id="UP000054408">
    <property type="component" value="Unassembled WGS sequence"/>
</dbReference>
<evidence type="ECO:0000256" key="1">
    <source>
        <dbReference type="SAM" id="MobiDB-lite"/>
    </source>
</evidence>
<feature type="compositionally biased region" description="Low complexity" evidence="1">
    <location>
        <begin position="618"/>
        <end position="632"/>
    </location>
</feature>
<dbReference type="EMBL" id="GL349436">
    <property type="protein sequence ID" value="KNC52297.1"/>
    <property type="molecule type" value="Genomic_DNA"/>
</dbReference>
<evidence type="ECO:0000313" key="3">
    <source>
        <dbReference type="Proteomes" id="UP000054408"/>
    </source>
</evidence>
<protein>
    <submittedName>
        <fullName evidence="2">Uncharacterized protein</fullName>
    </submittedName>
</protein>
<proteinExistence type="predicted"/>
<feature type="compositionally biased region" description="Low complexity" evidence="1">
    <location>
        <begin position="404"/>
        <end position="418"/>
    </location>
</feature>
<feature type="region of interest" description="Disordered" evidence="1">
    <location>
        <begin position="404"/>
        <end position="423"/>
    </location>
</feature>
<feature type="region of interest" description="Disordered" evidence="1">
    <location>
        <begin position="1027"/>
        <end position="1124"/>
    </location>
</feature>
<dbReference type="RefSeq" id="XP_013762296.1">
    <property type="nucleotide sequence ID" value="XM_013906842.1"/>
</dbReference>
<feature type="compositionally biased region" description="Polar residues" evidence="1">
    <location>
        <begin position="1059"/>
        <end position="1086"/>
    </location>
</feature>
<sequence length="1124" mass="118376">MVSSDGWLRVWRANKVFARVAQGPDAEPAPATLSHAARLPVTSSAHWEHVLVITRDVLHEYTLPCRSLTRLADVPSIDGIVGADGDTLRAIAVDTGSPVFAVRLSGAITAISCDVETGLIFTAAGTALAAWDVVAASGAVFNVAKYGGTRASVAGLAYDALTNTLAVLDTTPVLHLFDAATGAELDARTDLYGEVNLALSSAVTIFRDPARTHQLDVSFLVACGPVIYNIGLWELPRPLCELVGEPALVSAEFAPPFADAPPLTFVHTDNDMLSLLDPAESYTLVGQYSLRSAIGGAAAAHSSSALRGQDGSSLVLARDCISCVTCVEWAEHVIVGCSNGDVALFSWRFRNPVPPPPALPYDLEQTAVYKTKTHRAATKCATLVAAPRALCRKCHLVAEANESSPSLAPLDSPDPVSDLVHHPSSLIPTISTADVSRPQSPPPKSLPPRNTSFSLKASSSFIVRLRDRGNLSPPPDAGRVNSLGTATATRFLDKLRQASDSLADVSGGPMPISSRLKAQRTIADTRLRTSSHSSSHCSSRVSSLSSVVSPRPPNSARSVNADTLSGARDRAMASLTGATRFVSLDSTDTPSASHPSLATIAPNSLESNGDDRPLPRFVSASSSSSSPTRASPVTISCSPSAASPAGATPTLYVFSASVTGRVFVWCKRCLQLLAALWPFGGGVTDSVVLAQPVSAPERHEFPFLLLSSSSLVSMVYIAPDGESLVAPVPTSLMRCLPVGESVSAALAWGGKNLIAGSSSGRVVVVGLVFMADRVMVTQPRMETIMPGARPVLSVDVCASTAHAMVLDARHLSIINVRSGDILRTLPLNIPVLSAYYLDVAEHIALVTIRGLLLVYPHHFSSCSHLLRAAEGIPDPSSDAAVEADPLFRKLPSRVIAADLYNKLYELAYTRSVTHSSFGTIDASAVFLAHPLTCSTNDLFRKWETRSVFGPHIRSGASTLGVGVSIDDLSKLDRWAIKATAEAPPSAPSHIATIVDSDDADAAMERLGLVAPVVDTVASIYGLDSANVTPRSSLPLRPRRARPPLESQDKPSLTVAELVSSMSPDAGRSTSPHRPSPSVVSLHQSTPHARKLPQLHSSASPTFVPARASSPTSPASPSRPRLDRC</sequence>
<keyword evidence="3" id="KW-1185">Reference proteome</keyword>
<evidence type="ECO:0000313" key="2">
    <source>
        <dbReference type="EMBL" id="KNC52297.1"/>
    </source>
</evidence>
<dbReference type="GeneID" id="25560893"/>
<feature type="region of interest" description="Disordered" evidence="1">
    <location>
        <begin position="428"/>
        <end position="453"/>
    </location>
</feature>
<name>A0A0L0DJ09_THETB</name>
<feature type="compositionally biased region" description="Low complexity" evidence="1">
    <location>
        <begin position="530"/>
        <end position="558"/>
    </location>
</feature>
<reference evidence="2 3" key="1">
    <citation type="submission" date="2010-05" db="EMBL/GenBank/DDBJ databases">
        <title>The Genome Sequence of Thecamonas trahens ATCC 50062.</title>
        <authorList>
            <consortium name="The Broad Institute Genome Sequencing Platform"/>
            <person name="Russ C."/>
            <person name="Cuomo C."/>
            <person name="Shea T."/>
            <person name="Young S.K."/>
            <person name="Zeng Q."/>
            <person name="Koehrsen M."/>
            <person name="Haas B."/>
            <person name="Borodovsky M."/>
            <person name="Guigo R."/>
            <person name="Alvarado L."/>
            <person name="Berlin A."/>
            <person name="Bochicchio J."/>
            <person name="Borenstein D."/>
            <person name="Chapman S."/>
            <person name="Chen Z."/>
            <person name="Freedman E."/>
            <person name="Gellesch M."/>
            <person name="Goldberg J."/>
            <person name="Griggs A."/>
            <person name="Gujja S."/>
            <person name="Heilman E."/>
            <person name="Heiman D."/>
            <person name="Hepburn T."/>
            <person name="Howarth C."/>
            <person name="Jen D."/>
            <person name="Larson L."/>
            <person name="Mehta T."/>
            <person name="Park D."/>
            <person name="Pearson M."/>
            <person name="Roberts A."/>
            <person name="Saif S."/>
            <person name="Shenoy N."/>
            <person name="Sisk P."/>
            <person name="Stolte C."/>
            <person name="Sykes S."/>
            <person name="Thomson T."/>
            <person name="Walk T."/>
            <person name="White J."/>
            <person name="Yandava C."/>
            <person name="Burger G."/>
            <person name="Gray M.W."/>
            <person name="Holland P.W.H."/>
            <person name="King N."/>
            <person name="Lang F.B.F."/>
            <person name="Roger A.J."/>
            <person name="Ruiz-Trillo I."/>
            <person name="Lander E."/>
            <person name="Nusbaum C."/>
        </authorList>
    </citation>
    <scope>NUCLEOTIDE SEQUENCE [LARGE SCALE GENOMIC DNA]</scope>
    <source>
        <strain evidence="2 3">ATCC 50062</strain>
    </source>
</reference>
<organism evidence="2 3">
    <name type="scientific">Thecamonas trahens ATCC 50062</name>
    <dbReference type="NCBI Taxonomy" id="461836"/>
    <lineage>
        <taxon>Eukaryota</taxon>
        <taxon>Apusozoa</taxon>
        <taxon>Apusomonadida</taxon>
        <taxon>Apusomonadidae</taxon>
        <taxon>Thecamonas</taxon>
    </lineage>
</organism>